<dbReference type="Proteomes" id="UP000291189">
    <property type="component" value="Unassembled WGS sequence"/>
</dbReference>
<keyword evidence="6" id="KW-1185">Reference proteome</keyword>
<dbReference type="InterPro" id="IPR014710">
    <property type="entry name" value="RmlC-like_jellyroll"/>
</dbReference>
<evidence type="ECO:0000256" key="2">
    <source>
        <dbReference type="PIRSR" id="PIRSR006232-1"/>
    </source>
</evidence>
<dbReference type="InterPro" id="IPR012093">
    <property type="entry name" value="Pirin"/>
</dbReference>
<gene>
    <name evidence="5" type="ORF">ETU37_17230</name>
</gene>
<accession>A0A4Q5IW65</accession>
<evidence type="ECO:0000256" key="1">
    <source>
        <dbReference type="ARBA" id="ARBA00008416"/>
    </source>
</evidence>
<dbReference type="SUPFAM" id="SSF51182">
    <property type="entry name" value="RmlC-like cupins"/>
    <property type="match status" value="1"/>
</dbReference>
<reference evidence="5 6" key="1">
    <citation type="submission" date="2019-01" db="EMBL/GenBank/DDBJ databases">
        <title>Nocardioides guangzhouensis sp. nov., an actinobacterium isolated from soil.</title>
        <authorList>
            <person name="Fu Y."/>
            <person name="Cai Y."/>
            <person name="Lin Z."/>
            <person name="Chen P."/>
        </authorList>
    </citation>
    <scope>NUCLEOTIDE SEQUENCE [LARGE SCALE GENOMIC DNA]</scope>
    <source>
        <strain evidence="5 6">NBRC 105384</strain>
    </source>
</reference>
<keyword evidence="2" id="KW-0408">Iron</keyword>
<dbReference type="PANTHER" id="PTHR43212">
    <property type="entry name" value="QUERCETIN 2,3-DIOXYGENASE"/>
    <property type="match status" value="1"/>
</dbReference>
<comment type="cofactor">
    <cofactor evidence="2">
        <name>Fe cation</name>
        <dbReference type="ChEBI" id="CHEBI:24875"/>
    </cofactor>
    <text evidence="2">Binds 1 Fe cation per subunit.</text>
</comment>
<feature type="binding site" evidence="2">
    <location>
        <position position="105"/>
    </location>
    <ligand>
        <name>Fe cation</name>
        <dbReference type="ChEBI" id="CHEBI:24875"/>
    </ligand>
</feature>
<feature type="domain" description="Pirin N-terminal" evidence="4">
    <location>
        <begin position="15"/>
        <end position="124"/>
    </location>
</feature>
<comment type="similarity">
    <text evidence="1 3">Belongs to the pirin family.</text>
</comment>
<feature type="binding site" evidence="2">
    <location>
        <position position="107"/>
    </location>
    <ligand>
        <name>Fe cation</name>
        <dbReference type="ChEBI" id="CHEBI:24875"/>
    </ligand>
</feature>
<name>A0A4Q5IW65_9ACTN</name>
<comment type="caution">
    <text evidence="5">The sequence shown here is derived from an EMBL/GenBank/DDBJ whole genome shotgun (WGS) entry which is preliminary data.</text>
</comment>
<feature type="binding site" evidence="2">
    <location>
        <position position="58"/>
    </location>
    <ligand>
        <name>Fe cation</name>
        <dbReference type="ChEBI" id="CHEBI:24875"/>
    </ligand>
</feature>
<dbReference type="AlphaFoldDB" id="A0A4Q5IW65"/>
<proteinExistence type="inferred from homology"/>
<protein>
    <submittedName>
        <fullName evidence="5">Pirin family protein</fullName>
    </submittedName>
</protein>
<dbReference type="PANTHER" id="PTHR43212:SF3">
    <property type="entry name" value="QUERCETIN 2,3-DIOXYGENASE"/>
    <property type="match status" value="1"/>
</dbReference>
<dbReference type="PIRSF" id="PIRSF006232">
    <property type="entry name" value="Pirin"/>
    <property type="match status" value="1"/>
</dbReference>
<organism evidence="5 6">
    <name type="scientific">Nocardioides iriomotensis</name>
    <dbReference type="NCBI Taxonomy" id="715784"/>
    <lineage>
        <taxon>Bacteria</taxon>
        <taxon>Bacillati</taxon>
        <taxon>Actinomycetota</taxon>
        <taxon>Actinomycetes</taxon>
        <taxon>Propionibacteriales</taxon>
        <taxon>Nocardioidaceae</taxon>
        <taxon>Nocardioides</taxon>
    </lineage>
</organism>
<dbReference type="GO" id="GO:0046872">
    <property type="term" value="F:metal ion binding"/>
    <property type="evidence" value="ECO:0007669"/>
    <property type="project" value="UniProtKB-KW"/>
</dbReference>
<dbReference type="Pfam" id="PF02678">
    <property type="entry name" value="Pirin"/>
    <property type="match status" value="1"/>
</dbReference>
<feature type="binding site" evidence="2">
    <location>
        <position position="60"/>
    </location>
    <ligand>
        <name>Fe cation</name>
        <dbReference type="ChEBI" id="CHEBI:24875"/>
    </ligand>
</feature>
<dbReference type="InterPro" id="IPR011051">
    <property type="entry name" value="RmlC_Cupin_sf"/>
</dbReference>
<evidence type="ECO:0000313" key="5">
    <source>
        <dbReference type="EMBL" id="RYU10347.1"/>
    </source>
</evidence>
<evidence type="ECO:0000259" key="4">
    <source>
        <dbReference type="Pfam" id="PF02678"/>
    </source>
</evidence>
<dbReference type="OrthoDB" id="321327at2"/>
<dbReference type="Gene3D" id="2.60.120.10">
    <property type="entry name" value="Jelly Rolls"/>
    <property type="match status" value="2"/>
</dbReference>
<dbReference type="EMBL" id="SDPU01000032">
    <property type="protein sequence ID" value="RYU10347.1"/>
    <property type="molecule type" value="Genomic_DNA"/>
</dbReference>
<evidence type="ECO:0000256" key="3">
    <source>
        <dbReference type="RuleBase" id="RU003457"/>
    </source>
</evidence>
<evidence type="ECO:0000313" key="6">
    <source>
        <dbReference type="Proteomes" id="UP000291189"/>
    </source>
</evidence>
<dbReference type="InterPro" id="IPR003829">
    <property type="entry name" value="Pirin_N_dom"/>
</dbReference>
<sequence>MTIDVRRAADRPATRADGLVSRHSFSFGTHYDPANVDHGVLVAHNDDTVERGLGYDTHPHRDLEIVTWVVDGGLRHADADGLSERAGVVVPGRVQRLSAGSGVRHSEHHDPGSGPMVRFVQMWVLPDEPGGEPSYAQADVATALGDGGLVPVASGRTDAALRIRNRDATLHVARLGAGASVLLPSAPYLHLFVARGSATVEGAGRLGEADAARFAGAGQARVTAGADGSEVVVWEMHRGST</sequence>
<keyword evidence="2" id="KW-0479">Metal-binding</keyword>